<gene>
    <name evidence="2" type="ORF">E0H85_16895</name>
</gene>
<dbReference type="SUPFAM" id="SSF52540">
    <property type="entry name" value="P-loop containing nucleoside triphosphate hydrolases"/>
    <property type="match status" value="1"/>
</dbReference>
<comment type="caution">
    <text evidence="2">The sequence shown here is derived from an EMBL/GenBank/DDBJ whole genome shotgun (WGS) entry which is preliminary data.</text>
</comment>
<dbReference type="AlphaFoldDB" id="A0A4R0ED09"/>
<organism evidence="2 3">
    <name type="scientific">Acinetobacter terrae</name>
    <dbReference type="NCBI Taxonomy" id="2731247"/>
    <lineage>
        <taxon>Bacteria</taxon>
        <taxon>Pseudomonadati</taxon>
        <taxon>Pseudomonadota</taxon>
        <taxon>Gammaproteobacteria</taxon>
        <taxon>Moraxellales</taxon>
        <taxon>Moraxellaceae</taxon>
        <taxon>Acinetobacter</taxon>
        <taxon>Acinetobacter Taxon 24</taxon>
    </lineage>
</organism>
<dbReference type="InterPro" id="IPR027417">
    <property type="entry name" value="P-loop_NTPase"/>
</dbReference>
<reference evidence="2 3" key="1">
    <citation type="submission" date="2019-02" db="EMBL/GenBank/DDBJ databases">
        <title>High diversity of culturable Acinetobacter species in natural soil and water ecosystems.</title>
        <authorList>
            <person name="Radolfova-Krizova L."/>
            <person name="Nemec A."/>
        </authorList>
    </citation>
    <scope>NUCLEOTIDE SEQUENCE [LARGE SCALE GENOMIC DNA]</scope>
    <source>
        <strain evidence="2 3">ANC 4281</strain>
    </source>
</reference>
<dbReference type="Proteomes" id="UP000291380">
    <property type="component" value="Unassembled WGS sequence"/>
</dbReference>
<dbReference type="EMBL" id="SJOA01000049">
    <property type="protein sequence ID" value="TCB53171.1"/>
    <property type="molecule type" value="Genomic_DNA"/>
</dbReference>
<dbReference type="RefSeq" id="WP_131272278.1">
    <property type="nucleotide sequence ID" value="NZ_SJOA01000049.1"/>
</dbReference>
<dbReference type="PANTHER" id="PTHR22674:SF6">
    <property type="entry name" value="NTPASE KAP FAMILY P-LOOP DOMAIN-CONTAINING PROTEIN 1"/>
    <property type="match status" value="1"/>
</dbReference>
<protein>
    <recommendedName>
        <fullName evidence="1">KAP NTPase domain-containing protein</fullName>
    </recommendedName>
</protein>
<dbReference type="Gene3D" id="3.40.50.300">
    <property type="entry name" value="P-loop containing nucleotide triphosphate hydrolases"/>
    <property type="match status" value="2"/>
</dbReference>
<dbReference type="InterPro" id="IPR011646">
    <property type="entry name" value="KAP_P-loop"/>
</dbReference>
<evidence type="ECO:0000313" key="2">
    <source>
        <dbReference type="EMBL" id="TCB53171.1"/>
    </source>
</evidence>
<evidence type="ECO:0000313" key="3">
    <source>
        <dbReference type="Proteomes" id="UP000291380"/>
    </source>
</evidence>
<sequence>MTNIDKYGFSADRPITKLEDDLLGRAEFSKNLSDAISQWKGHDSLVIALHGDWGSGKSSIKNMALAHSKQQENSPTIIEFSPWEWSAQDKIIEAFFDEISKSIGRKNTSKEDQNLANIFSRYGNHLSTAHTLLKDANLSIPLLTTAILSTGLISSYFTNNSQLILLITTLTSITSLVLSATEKGNELLGKLSENYEKKAKLNEKTLKEIRDELIEALAKRKTPLLIVMDDLDRLTTTELRMIFQLIKANTDFPNVIFLLLFQKDIVEKKLTDSTQSGENYLEKIIQIPFTIPQIQLKQVHEVLFKLLNNVINSHTDANKKFDQKRWAEIYHKGFKSYFNNLRNVYRFNSTLCFNFNLFKNNDIFEADPIDLIAIECLRVFEPTVYAKLSQSKKAFTTLSSSYGDNQSEKIKYSRVIEDVINSASEKNRESVKEILTSLFPTIQWIISNYHHTHHSYQEWFTQLRICHKDHFDKYFKLSFDSEDFSTSDFINFLQLTNDRERLKEKILALDARNVLEDFLSKFEAYSKQVPQENFNSYLYAMLDAGDEINSESSKFLGFSAQTYLFRLSSWCLEDIQDIKSRTKILSDYIRVC</sequence>
<dbReference type="OrthoDB" id="88903at2"/>
<dbReference type="InterPro" id="IPR052754">
    <property type="entry name" value="NTPase_KAP_P-loop"/>
</dbReference>
<feature type="domain" description="KAP NTPase" evidence="1">
    <location>
        <begin position="25"/>
        <end position="351"/>
    </location>
</feature>
<name>A0A4R0ED09_9GAMM</name>
<dbReference type="Pfam" id="PF07693">
    <property type="entry name" value="KAP_NTPase"/>
    <property type="match status" value="1"/>
</dbReference>
<accession>A0A4R0ED09</accession>
<dbReference type="PANTHER" id="PTHR22674">
    <property type="entry name" value="NTPASE, KAP FAMILY P-LOOP DOMAIN-CONTAINING 1"/>
    <property type="match status" value="1"/>
</dbReference>
<evidence type="ECO:0000259" key="1">
    <source>
        <dbReference type="Pfam" id="PF07693"/>
    </source>
</evidence>
<proteinExistence type="predicted"/>